<gene>
    <name evidence="2" type="ORF">SAMN06296052_1147</name>
</gene>
<accession>A0A239HIX3</accession>
<dbReference type="EMBL" id="FZOQ01000014">
    <property type="protein sequence ID" value="SNS81270.1"/>
    <property type="molecule type" value="Genomic_DNA"/>
</dbReference>
<dbReference type="OrthoDB" id="1037816at2"/>
<evidence type="ECO:0000259" key="1">
    <source>
        <dbReference type="Pfam" id="PF12708"/>
    </source>
</evidence>
<keyword evidence="2" id="KW-0430">Lectin</keyword>
<evidence type="ECO:0000313" key="3">
    <source>
        <dbReference type="Proteomes" id="UP000198432"/>
    </source>
</evidence>
<dbReference type="AlphaFoldDB" id="A0A239HIX3"/>
<dbReference type="GO" id="GO:0004553">
    <property type="term" value="F:hydrolase activity, hydrolyzing O-glycosyl compounds"/>
    <property type="evidence" value="ECO:0007669"/>
    <property type="project" value="UniProtKB-ARBA"/>
</dbReference>
<proteinExistence type="predicted"/>
<dbReference type="Proteomes" id="UP000198432">
    <property type="component" value="Unassembled WGS sequence"/>
</dbReference>
<dbReference type="Gene3D" id="2.160.20.10">
    <property type="entry name" value="Single-stranded right-handed beta-helix, Pectin lyase-like"/>
    <property type="match status" value="1"/>
</dbReference>
<feature type="domain" description="Rhamnogalacturonase A/B/Epimerase-like pectate lyase" evidence="1">
    <location>
        <begin position="373"/>
        <end position="643"/>
    </location>
</feature>
<dbReference type="Pfam" id="PF13385">
    <property type="entry name" value="Laminin_G_3"/>
    <property type="match status" value="1"/>
</dbReference>
<dbReference type="InterPro" id="IPR012334">
    <property type="entry name" value="Pectin_lyas_fold"/>
</dbReference>
<evidence type="ECO:0000313" key="2">
    <source>
        <dbReference type="EMBL" id="SNS81270.1"/>
    </source>
</evidence>
<reference evidence="3" key="1">
    <citation type="submission" date="2017-06" db="EMBL/GenBank/DDBJ databases">
        <authorList>
            <person name="Varghese N."/>
            <person name="Submissions S."/>
        </authorList>
    </citation>
    <scope>NUCLEOTIDE SEQUENCE [LARGE SCALE GENOMIC DNA]</scope>
    <source>
        <strain evidence="3">NKM1</strain>
    </source>
</reference>
<dbReference type="InterPro" id="IPR011050">
    <property type="entry name" value="Pectin_lyase_fold/virulence"/>
</dbReference>
<dbReference type="InterPro" id="IPR024535">
    <property type="entry name" value="RHGA/B-epi-like_pectate_lyase"/>
</dbReference>
<organism evidence="2 3">
    <name type="scientific">Pontibacter ummariensis</name>
    <dbReference type="NCBI Taxonomy" id="1610492"/>
    <lineage>
        <taxon>Bacteria</taxon>
        <taxon>Pseudomonadati</taxon>
        <taxon>Bacteroidota</taxon>
        <taxon>Cytophagia</taxon>
        <taxon>Cytophagales</taxon>
        <taxon>Hymenobacteraceae</taxon>
        <taxon>Pontibacter</taxon>
    </lineage>
</organism>
<dbReference type="InterPro" id="IPR013320">
    <property type="entry name" value="ConA-like_dom_sf"/>
</dbReference>
<name>A0A239HIX3_9BACT</name>
<dbReference type="GO" id="GO:0005975">
    <property type="term" value="P:carbohydrate metabolic process"/>
    <property type="evidence" value="ECO:0007669"/>
    <property type="project" value="UniProtKB-ARBA"/>
</dbReference>
<protein>
    <submittedName>
        <fullName evidence="2">Concanavalin A-like lectin/glucanases superfamily protein</fullName>
    </submittedName>
</protein>
<dbReference type="RefSeq" id="WP_089320052.1">
    <property type="nucleotide sequence ID" value="NZ_FZOQ01000014.1"/>
</dbReference>
<dbReference type="GO" id="GO:0030246">
    <property type="term" value="F:carbohydrate binding"/>
    <property type="evidence" value="ECO:0007669"/>
    <property type="project" value="UniProtKB-KW"/>
</dbReference>
<dbReference type="Gene3D" id="2.60.120.200">
    <property type="match status" value="1"/>
</dbReference>
<keyword evidence="3" id="KW-1185">Reference proteome</keyword>
<dbReference type="SUPFAM" id="SSF51126">
    <property type="entry name" value="Pectin lyase-like"/>
    <property type="match status" value="1"/>
</dbReference>
<dbReference type="SUPFAM" id="SSF49899">
    <property type="entry name" value="Concanavalin A-like lectins/glucanases"/>
    <property type="match status" value="1"/>
</dbReference>
<dbReference type="Pfam" id="PF12708">
    <property type="entry name" value="Pect-lyase_RHGA_epim"/>
    <property type="match status" value="1"/>
</dbReference>
<sequence length="943" mass="99889">MAEKKRISDFPSVTGSVQGHFLVPLVDLNEPNAADRNKKETLDRIKTFITSGIPIPPSGVEWDVMPGITVTGYDIAIDGTGAVDWNGTPVPYAAITFTVLPTDTGLLRFDLIYAKADGTYEIVTGPPSQNPVVPPYPSSGLYVSHFLVSPTAVEQQEPVSYITREELLAELAGYVTDEELATALGNYVVKEAGKGLSTNDYTTAEKEKLAGLDGPHFKGTYTTLSALQTAHPTAVAGDYAHVDGGAGADVAEYIWDTDDSKWVLQQGNSTSETAASIKTKYESNPDTNAFTDALKTKLEGIVTRFSEYVGLTSGEADTDLLAVERTDGTKANWTLARFKAYLFASLGFAKTVNNIAPDENGNITVASGTSYYYNVKDYGAKGDGVADDTVAIQAAIQAAFDAGGGVVFIPRGKYLINGPLDAASNAQLYFPLSSYSDSANMRTVKILGEVAPHQFSNPFTATGSNTPPQKGVILESNLLAAGDVIGTRSETVSWGTYNFLHAQIQNVCVRVRSKTDGVDVAPQATGINATKLAYFNGDSLEVSTTSNQNVTKQPASTAYGIRMPKTNNFAFCTLSNCFTYGMYVGIDAYEHTRIYGTLIDVCWIGLKLNAVNHAIHADNICIQRSRVNIQAVGGTYFSIDSVSFEDDPSNSIGSPGWNATVYDLEEVAGSGTGDGADGVARGFIRYHRCRTKYGPDYSTFAKSNAYSAIALLKLYEVGTTSSGGTATTFPTDALAYWKFEEATGDFADSSGNTKVAVRVNGVTTGAAKVANGAILVASSAQYLTVGASGLSAGTTGFTLAGWFKLNNTAADYQVLFVKGEGTQREYSCYYSKATGKIVAEFNNGSTLAGQATITFTPAGSYVFVAMVLNENTLRLSINNGTAVTAATGAILRNGSGVLHLGAQGAGTNPVDGGLDEIGVWGRPLTADELTYLYNSGAGRTWNS</sequence>